<proteinExistence type="predicted"/>
<dbReference type="EMBL" id="CM042884">
    <property type="protein sequence ID" value="KAI4371097.1"/>
    <property type="molecule type" value="Genomic_DNA"/>
</dbReference>
<gene>
    <name evidence="1" type="ORF">MLD38_019366</name>
</gene>
<dbReference type="Proteomes" id="UP001057402">
    <property type="component" value="Chromosome 5"/>
</dbReference>
<comment type="caution">
    <text evidence="1">The sequence shown here is derived from an EMBL/GenBank/DDBJ whole genome shotgun (WGS) entry which is preliminary data.</text>
</comment>
<sequence>MAKTATARAIDFVALQCFQCSTMQVKQHKRSSNKWTCVVCNEKQSVLKVFARSHMAKDVRGFVQSFNMSRRFSDHHVPATEHPRSETEGLGSRGSGGEFVSKAKRIDWMEYLDEDGAEGCGTGLEDEREAAMIVTELPDGLFKRAKLSTRAHKSGFPKGGNGNLYKPCFPQRNNAKSSVEPSVQRSKRVRPNTSLVYSPGKCYQSESEDHAGPRKAQMTEAGRESRWSRYMTQEDNEFQSEARRGATRRNSMDETSRFGCDLQETAAHDHAVEDDIHPDFI</sequence>
<name>A0ACB9QW86_9MYRT</name>
<protein>
    <submittedName>
        <fullName evidence="1">Uncharacterized protein</fullName>
    </submittedName>
</protein>
<evidence type="ECO:0000313" key="2">
    <source>
        <dbReference type="Proteomes" id="UP001057402"/>
    </source>
</evidence>
<evidence type="ECO:0000313" key="1">
    <source>
        <dbReference type="EMBL" id="KAI4371097.1"/>
    </source>
</evidence>
<reference evidence="2" key="1">
    <citation type="journal article" date="2023" name="Front. Plant Sci.">
        <title>Chromosomal-level genome assembly of Melastoma candidum provides insights into trichome evolution.</title>
        <authorList>
            <person name="Zhong Y."/>
            <person name="Wu W."/>
            <person name="Sun C."/>
            <person name="Zou P."/>
            <person name="Liu Y."/>
            <person name="Dai S."/>
            <person name="Zhou R."/>
        </authorList>
    </citation>
    <scope>NUCLEOTIDE SEQUENCE [LARGE SCALE GENOMIC DNA]</scope>
</reference>
<keyword evidence="2" id="KW-1185">Reference proteome</keyword>
<organism evidence="1 2">
    <name type="scientific">Melastoma candidum</name>
    <dbReference type="NCBI Taxonomy" id="119954"/>
    <lineage>
        <taxon>Eukaryota</taxon>
        <taxon>Viridiplantae</taxon>
        <taxon>Streptophyta</taxon>
        <taxon>Embryophyta</taxon>
        <taxon>Tracheophyta</taxon>
        <taxon>Spermatophyta</taxon>
        <taxon>Magnoliopsida</taxon>
        <taxon>eudicotyledons</taxon>
        <taxon>Gunneridae</taxon>
        <taxon>Pentapetalae</taxon>
        <taxon>rosids</taxon>
        <taxon>malvids</taxon>
        <taxon>Myrtales</taxon>
        <taxon>Melastomataceae</taxon>
        <taxon>Melastomatoideae</taxon>
        <taxon>Melastomateae</taxon>
        <taxon>Melastoma</taxon>
    </lineage>
</organism>
<accession>A0ACB9QW86</accession>